<dbReference type="EMBL" id="SJST01000005">
    <property type="protein sequence ID" value="TCD13465.1"/>
    <property type="molecule type" value="Genomic_DNA"/>
</dbReference>
<dbReference type="GO" id="GO:0006629">
    <property type="term" value="P:lipid metabolic process"/>
    <property type="evidence" value="ECO:0007669"/>
    <property type="project" value="TreeGrafter"/>
</dbReference>
<keyword evidence="2" id="KW-1185">Reference proteome</keyword>
<proteinExistence type="predicted"/>
<evidence type="ECO:0000313" key="2">
    <source>
        <dbReference type="Proteomes" id="UP000291301"/>
    </source>
</evidence>
<dbReference type="SUPFAM" id="SSF52266">
    <property type="entry name" value="SGNH hydrolase"/>
    <property type="match status" value="1"/>
</dbReference>
<dbReference type="OrthoDB" id="7583701at2"/>
<accession>A0A4R0PAZ4</accession>
<dbReference type="AlphaFoldDB" id="A0A4R0PAZ4"/>
<dbReference type="GO" id="GO:0016788">
    <property type="term" value="F:hydrolase activity, acting on ester bonds"/>
    <property type="evidence" value="ECO:0007669"/>
    <property type="project" value="InterPro"/>
</dbReference>
<organism evidence="1 2">
    <name type="scientific">Oricola cellulosilytica</name>
    <dbReference type="NCBI Taxonomy" id="1429082"/>
    <lineage>
        <taxon>Bacteria</taxon>
        <taxon>Pseudomonadati</taxon>
        <taxon>Pseudomonadota</taxon>
        <taxon>Alphaproteobacteria</taxon>
        <taxon>Hyphomicrobiales</taxon>
        <taxon>Ahrensiaceae</taxon>
        <taxon>Oricola</taxon>
    </lineage>
</organism>
<evidence type="ECO:0000313" key="1">
    <source>
        <dbReference type="EMBL" id="TCD13465.1"/>
    </source>
</evidence>
<dbReference type="InterPro" id="IPR036514">
    <property type="entry name" value="SGNH_hydro_sf"/>
</dbReference>
<gene>
    <name evidence="1" type="ORF">E0D97_13380</name>
</gene>
<name>A0A4R0PAZ4_9HYPH</name>
<sequence>MRAHFMTAFFLYCIAGSGAQSAEIDWTVDQPFRFLRFKSDHLIHEMAFDDASTLPSFRNRRVSLMESLLNDPAWWESANTTFGGSPRNLMERLRGAEKRTPESVDARLGWSSLLLNRPNAGIYEATCWNALTQSFYFCQSDEGGISGPNEYAIPRHHFVTVRVAQADPDTDCTLIIETPLTAKYGFLEDGRKTQSRESAEWSGKCADPAVLRIRYGEAYTLSGTADGEDLEPEVVEVRDILIASMGDSFSSGEGNPDLPATLDPVVTVKPRYEPVNGGTERQFGVPRRLARPDGSIAEFSSARWLDRRCHRSMYSAHTRAAIALALSGDRRHAVTYMSVSCSGAEITDGVFWPQDGRECTTPAAGGTRYLQPQISALVGALGQEPGEGANYRRFPNRLEPADRYFDAVLDRLEGGTIAIRNDLGYCNIRGGWPGLTPMRRDPYLRTAGFEREIDLLMLSIGGNDMGFAPLVTSIVLRSGFTDTLFGDLMSSAYATAAGGIDLNDAQRNINSLDGRYEMLAEAIGSKLEIDDPGDVLITAYPSPAFDENGRLCDSGRLGMNASRFFDLAGPGEPRGKADIAEAQDIVEKLNEKIGRMADRHGFTYIDGYSERFRKHGLCAARPGSTAAAEEFDLPHKLEATSEWQGFDPVTDFRPYAKRQRWFRTFNDSYLAMYHFKGHAYDERPVDTGNAMYLAFRTLGGPVHPSAEGHAAIADEIYCAAALRLFPDQPDALCD</sequence>
<dbReference type="Proteomes" id="UP000291301">
    <property type="component" value="Unassembled WGS sequence"/>
</dbReference>
<dbReference type="PANTHER" id="PTHR37981">
    <property type="entry name" value="LIPASE 2"/>
    <property type="match status" value="1"/>
</dbReference>
<reference evidence="1 2" key="1">
    <citation type="journal article" date="2015" name="Antonie Van Leeuwenhoek">
        <title>Oricola cellulosilytica gen. nov., sp. nov., a cellulose-degrading bacterium of the family Phyllobacteriaceae isolated from surface seashore water, and emended descriptions of Mesorhizobium loti and Phyllobacterium myrsinacearum.</title>
        <authorList>
            <person name="Hameed A."/>
            <person name="Shahina M."/>
            <person name="Lai W.A."/>
            <person name="Lin S.Y."/>
            <person name="Young L.S."/>
            <person name="Liu Y.C."/>
            <person name="Hsu Y.H."/>
            <person name="Young C.C."/>
        </authorList>
    </citation>
    <scope>NUCLEOTIDE SEQUENCE [LARGE SCALE GENOMIC DNA]</scope>
    <source>
        <strain evidence="1 2">KCTC 52183</strain>
    </source>
</reference>
<dbReference type="Gene3D" id="3.40.50.1110">
    <property type="entry name" value="SGNH hydrolase"/>
    <property type="match status" value="1"/>
</dbReference>
<dbReference type="PANTHER" id="PTHR37981:SF1">
    <property type="entry name" value="SGNH HYDROLASE-TYPE ESTERASE DOMAIN-CONTAINING PROTEIN"/>
    <property type="match status" value="1"/>
</dbReference>
<dbReference type="InterPro" id="IPR037460">
    <property type="entry name" value="SEST-like"/>
</dbReference>
<dbReference type="RefSeq" id="WP_131569743.1">
    <property type="nucleotide sequence ID" value="NZ_JAINFK010000006.1"/>
</dbReference>
<protein>
    <submittedName>
        <fullName evidence="1">Uncharacterized protein</fullName>
    </submittedName>
</protein>
<comment type="caution">
    <text evidence="1">The sequence shown here is derived from an EMBL/GenBank/DDBJ whole genome shotgun (WGS) entry which is preliminary data.</text>
</comment>